<evidence type="ECO:0000313" key="1">
    <source>
        <dbReference type="EMBL" id="KAI9908402.1"/>
    </source>
</evidence>
<gene>
    <name evidence="1" type="ORF">PsorP6_016437</name>
</gene>
<dbReference type="EMBL" id="CM047587">
    <property type="protein sequence ID" value="KAI9908402.1"/>
    <property type="molecule type" value="Genomic_DNA"/>
</dbReference>
<organism evidence="1 2">
    <name type="scientific">Peronosclerospora sorghi</name>
    <dbReference type="NCBI Taxonomy" id="230839"/>
    <lineage>
        <taxon>Eukaryota</taxon>
        <taxon>Sar</taxon>
        <taxon>Stramenopiles</taxon>
        <taxon>Oomycota</taxon>
        <taxon>Peronosporomycetes</taxon>
        <taxon>Peronosporales</taxon>
        <taxon>Peronosporaceae</taxon>
        <taxon>Peronosclerospora</taxon>
    </lineage>
</organism>
<evidence type="ECO:0000313" key="2">
    <source>
        <dbReference type="Proteomes" id="UP001163321"/>
    </source>
</evidence>
<proteinExistence type="predicted"/>
<dbReference type="Proteomes" id="UP001163321">
    <property type="component" value="Chromosome 8"/>
</dbReference>
<accession>A0ACC0VPZ7</accession>
<reference evidence="1 2" key="1">
    <citation type="journal article" date="2022" name="bioRxiv">
        <title>The genome of the oomycete Peronosclerospora sorghi, a cosmopolitan pathogen of maize and sorghum, is inflated with dispersed pseudogenes.</title>
        <authorList>
            <person name="Fletcher K."/>
            <person name="Martin F."/>
            <person name="Isakeit T."/>
            <person name="Cavanaugh K."/>
            <person name="Magill C."/>
            <person name="Michelmore R."/>
        </authorList>
    </citation>
    <scope>NUCLEOTIDE SEQUENCE [LARGE SCALE GENOMIC DNA]</scope>
    <source>
        <strain evidence="1">P6</strain>
    </source>
</reference>
<comment type="caution">
    <text evidence="1">The sequence shown here is derived from an EMBL/GenBank/DDBJ whole genome shotgun (WGS) entry which is preliminary data.</text>
</comment>
<sequence>MRTYLLVSQWYYWKNLQEQVTEYVKICEACTRYKSSTSTKKGLMEVISMDFITNLPVSDGYDAIMNVVGKLSKRPAYIIELARGNLKKAQERQKKKYYDKKRANMKFKEGDLEYKHKTSDYSTDDEYQQEVHSKVDRTVQDHQEKSDNVVQLELPPHMKLHSTINIDKLKPYSGNPDKFRTREITKSTPIIFDEEGERLYIIERLVKKRV</sequence>
<keyword evidence="2" id="KW-1185">Reference proteome</keyword>
<name>A0ACC0VPZ7_9STRA</name>
<protein>
    <submittedName>
        <fullName evidence="1">Uncharacterized protein</fullName>
    </submittedName>
</protein>